<dbReference type="Proteomes" id="UP000325302">
    <property type="component" value="Unassembled WGS sequence"/>
</dbReference>
<keyword evidence="1" id="KW-0732">Signal</keyword>
<dbReference type="EMBL" id="SMRS01000003">
    <property type="protein sequence ID" value="KAA0875469.1"/>
    <property type="molecule type" value="Genomic_DNA"/>
</dbReference>
<feature type="signal peptide" evidence="1">
    <location>
        <begin position="1"/>
        <end position="23"/>
    </location>
</feature>
<evidence type="ECO:0008006" key="4">
    <source>
        <dbReference type="Google" id="ProtNLM"/>
    </source>
</evidence>
<accession>A0A5A9W5Y0</accession>
<sequence length="372" mass="42072">MLRNITQLPVYLLTCALSSAAWAAPTFITQDTPLPAGRWVDQSADLCSVAQATSAYLAQGENYDPEAIHGGKLTNIQVSPARIQRTLAFICQIQQEDRQQGRPSRLADPAFIEQAFERVRWHPDQAKAQSLSADKPLLQRLPAERILLTKYYVRKAQGATQPSPSQPHALYGLPFDEAHLSLEEADRLKDQITRYRFGKQTILKGALNHPTPLAPALTWLSRADLEGALLQGTAVIENNGLRQYFNVHRNNGIAYDRTRKPEEQERYWYFKEVPGVLGYGKDADYKIPIKPQVTVAGDLFQLGLGRLILLRTEEAGQPTYRLNILADTGGAFHDNLYQLDWLSGYYHGWEDYHAANRHISDYADAWFLLKRE</sequence>
<evidence type="ECO:0000313" key="3">
    <source>
        <dbReference type="Proteomes" id="UP000325302"/>
    </source>
</evidence>
<feature type="chain" id="PRO_5022887056" description="Lytic transglycosylase MltA domain-containing protein" evidence="1">
    <location>
        <begin position="24"/>
        <end position="372"/>
    </location>
</feature>
<evidence type="ECO:0000256" key="1">
    <source>
        <dbReference type="SAM" id="SignalP"/>
    </source>
</evidence>
<organism evidence="2 3">
    <name type="scientific">Nitrincola tapanii</name>
    <dbReference type="NCBI Taxonomy" id="1708751"/>
    <lineage>
        <taxon>Bacteria</taxon>
        <taxon>Pseudomonadati</taxon>
        <taxon>Pseudomonadota</taxon>
        <taxon>Gammaproteobacteria</taxon>
        <taxon>Oceanospirillales</taxon>
        <taxon>Oceanospirillaceae</taxon>
        <taxon>Nitrincola</taxon>
    </lineage>
</organism>
<dbReference type="OrthoDB" id="6221043at2"/>
<keyword evidence="3" id="KW-1185">Reference proteome</keyword>
<reference evidence="2 3" key="1">
    <citation type="submission" date="2019-03" db="EMBL/GenBank/DDBJ databases">
        <title>Nitrincola sp. nov. isolated from an Indian soda lake.</title>
        <authorList>
            <person name="Joshi A."/>
            <person name="Thite S.V."/>
            <person name="Joseph N."/>
            <person name="Dhotre D."/>
            <person name="Moorthy M."/>
            <person name="Shouche Y.S."/>
        </authorList>
    </citation>
    <scope>NUCLEOTIDE SEQUENCE [LARGE SCALE GENOMIC DNA]</scope>
    <source>
        <strain evidence="2 3">MEB193</strain>
    </source>
</reference>
<evidence type="ECO:0000313" key="2">
    <source>
        <dbReference type="EMBL" id="KAA0875469.1"/>
    </source>
</evidence>
<proteinExistence type="predicted"/>
<dbReference type="RefSeq" id="WP_149390475.1">
    <property type="nucleotide sequence ID" value="NZ_SMRS01000003.1"/>
</dbReference>
<dbReference type="AlphaFoldDB" id="A0A5A9W5Y0"/>
<protein>
    <recommendedName>
        <fullName evidence="4">Lytic transglycosylase MltA domain-containing protein</fullName>
    </recommendedName>
</protein>
<dbReference type="InterPro" id="IPR036908">
    <property type="entry name" value="RlpA-like_sf"/>
</dbReference>
<gene>
    <name evidence="2" type="ORF">E1H14_05675</name>
</gene>
<name>A0A5A9W5Y0_9GAMM</name>
<dbReference type="SUPFAM" id="SSF50685">
    <property type="entry name" value="Barwin-like endoglucanases"/>
    <property type="match status" value="1"/>
</dbReference>
<comment type="caution">
    <text evidence="2">The sequence shown here is derived from an EMBL/GenBank/DDBJ whole genome shotgun (WGS) entry which is preliminary data.</text>
</comment>